<comment type="caution">
    <text evidence="2">The sequence shown here is derived from an EMBL/GenBank/DDBJ whole genome shotgun (WGS) entry which is preliminary data.</text>
</comment>
<dbReference type="InterPro" id="IPR000361">
    <property type="entry name" value="ATAP_core_dom"/>
</dbReference>
<dbReference type="EMBL" id="RAWI01000591">
    <property type="protein sequence ID" value="RKH90846.1"/>
    <property type="molecule type" value="Genomic_DNA"/>
</dbReference>
<reference evidence="2 3" key="1">
    <citation type="submission" date="2018-09" db="EMBL/GenBank/DDBJ databases">
        <authorList>
            <person name="Livingstone P.G."/>
            <person name="Whitworth D.E."/>
        </authorList>
    </citation>
    <scope>NUCLEOTIDE SEQUENCE [LARGE SCALE GENOMIC DNA]</scope>
    <source>
        <strain evidence="2 3">CA031B</strain>
    </source>
</reference>
<evidence type="ECO:0000259" key="1">
    <source>
        <dbReference type="Pfam" id="PF01521"/>
    </source>
</evidence>
<evidence type="ECO:0000313" key="2">
    <source>
        <dbReference type="EMBL" id="RKH90846.1"/>
    </source>
</evidence>
<dbReference type="RefSeq" id="WP_120585847.1">
    <property type="nucleotide sequence ID" value="NZ_RAWI01000591.1"/>
</dbReference>
<protein>
    <submittedName>
        <fullName evidence="2">Iron-sulfur cluster assembly accessory protein</fullName>
    </submittedName>
</protein>
<evidence type="ECO:0000313" key="3">
    <source>
        <dbReference type="Proteomes" id="UP000278907"/>
    </source>
</evidence>
<dbReference type="InterPro" id="IPR035903">
    <property type="entry name" value="HesB-like_dom_sf"/>
</dbReference>
<dbReference type="Proteomes" id="UP000278907">
    <property type="component" value="Unassembled WGS sequence"/>
</dbReference>
<feature type="domain" description="Core" evidence="1">
    <location>
        <begin position="22"/>
        <end position="122"/>
    </location>
</feature>
<dbReference type="Gene3D" id="2.60.300.12">
    <property type="entry name" value="HesB-like domain"/>
    <property type="match status" value="1"/>
</dbReference>
<dbReference type="PANTHER" id="PTHR43011">
    <property type="entry name" value="IRON-SULFUR CLUSTER ASSEMBLY 2 HOMOLOG, MITOCHONDRIAL"/>
    <property type="match status" value="1"/>
</dbReference>
<gene>
    <name evidence="2" type="ORF">D7Y13_39325</name>
</gene>
<dbReference type="SUPFAM" id="SSF89360">
    <property type="entry name" value="HesB-like domain"/>
    <property type="match status" value="1"/>
</dbReference>
<accession>A0ABX9Q4M3</accession>
<sequence length="127" mass="13189">MDTSTALAGSTPVSQPAANVPVQLTAAALAQVKTVIQAQGFQDYFFSIRVVPSGCSGLGYDLNLVKESKAGDQVWEQDGVKIATDALSAQYLSGTHIDYVTSITGAGFKFENPNAKSSCGCGTSFTT</sequence>
<dbReference type="NCBIfam" id="TIGR00049">
    <property type="entry name" value="iron-sulfur cluster assembly accessory protein"/>
    <property type="match status" value="1"/>
</dbReference>
<dbReference type="PANTHER" id="PTHR43011:SF1">
    <property type="entry name" value="IRON-SULFUR CLUSTER ASSEMBLY 2 HOMOLOG, MITOCHONDRIAL"/>
    <property type="match status" value="1"/>
</dbReference>
<keyword evidence="3" id="KW-1185">Reference proteome</keyword>
<dbReference type="InterPro" id="IPR017870">
    <property type="entry name" value="FeS_cluster_insertion_CS"/>
</dbReference>
<proteinExistence type="predicted"/>
<dbReference type="Pfam" id="PF01521">
    <property type="entry name" value="Fe-S_biosyn"/>
    <property type="match status" value="1"/>
</dbReference>
<dbReference type="PROSITE" id="PS01152">
    <property type="entry name" value="HESB"/>
    <property type="match status" value="1"/>
</dbReference>
<name>A0ABX9Q4M3_9BACT</name>
<dbReference type="InterPro" id="IPR016092">
    <property type="entry name" value="ATAP"/>
</dbReference>
<organism evidence="2 3">
    <name type="scientific">Corallococcus praedator</name>
    <dbReference type="NCBI Taxonomy" id="2316724"/>
    <lineage>
        <taxon>Bacteria</taxon>
        <taxon>Pseudomonadati</taxon>
        <taxon>Myxococcota</taxon>
        <taxon>Myxococcia</taxon>
        <taxon>Myxococcales</taxon>
        <taxon>Cystobacterineae</taxon>
        <taxon>Myxococcaceae</taxon>
        <taxon>Corallococcus</taxon>
    </lineage>
</organism>